<evidence type="ECO:0000256" key="9">
    <source>
        <dbReference type="ARBA" id="ARBA00023102"/>
    </source>
</evidence>
<keyword evidence="7" id="KW-0808">Transferase</keyword>
<dbReference type="EMBL" id="CP005290">
    <property type="protein sequence ID" value="AGK62236.1"/>
    <property type="molecule type" value="Genomic_DNA"/>
</dbReference>
<feature type="domain" description="Aminotransferase class I/classII large" evidence="12">
    <location>
        <begin position="34"/>
        <end position="297"/>
    </location>
</feature>
<reference evidence="13 14" key="1">
    <citation type="journal article" date="2013" name="Genome Announc.">
        <title>Complete Genome Sequence of the Thermophilic and Facultatively Chemolithoautotrophic Sulfate Reducer Archaeoglobus sulfaticallidus Strain PM70-1T.</title>
        <authorList>
            <person name="Stokke R."/>
            <person name="Hocking W.P."/>
            <person name="Steinsbu B.O."/>
            <person name="Steen I.H."/>
        </authorList>
    </citation>
    <scope>NUCLEOTIDE SEQUENCE [LARGE SCALE GENOMIC DNA]</scope>
    <source>
        <strain evidence="13">PM70-1</strain>
    </source>
</reference>
<dbReference type="InterPro" id="IPR050106">
    <property type="entry name" value="HistidinolP_aminotransfase"/>
</dbReference>
<dbReference type="PANTHER" id="PTHR43643">
    <property type="entry name" value="HISTIDINOL-PHOSPHATE AMINOTRANSFERASE 2"/>
    <property type="match status" value="1"/>
</dbReference>
<dbReference type="Gene3D" id="3.40.640.10">
    <property type="entry name" value="Type I PLP-dependent aspartate aminotransferase-like (Major domain)"/>
    <property type="match status" value="1"/>
</dbReference>
<dbReference type="CDD" id="cd00609">
    <property type="entry name" value="AAT_like"/>
    <property type="match status" value="1"/>
</dbReference>
<dbReference type="EC" id="2.6.1.9" evidence="4"/>
<evidence type="ECO:0000256" key="11">
    <source>
        <dbReference type="RuleBase" id="RU003693"/>
    </source>
</evidence>
<dbReference type="STRING" id="387631.Asulf_02284"/>
<dbReference type="GO" id="GO:0030170">
    <property type="term" value="F:pyridoxal phosphate binding"/>
    <property type="evidence" value="ECO:0007669"/>
    <property type="project" value="InterPro"/>
</dbReference>
<dbReference type="GO" id="GO:0000105">
    <property type="term" value="P:L-histidine biosynthetic process"/>
    <property type="evidence" value="ECO:0007669"/>
    <property type="project" value="UniProtKB-KW"/>
</dbReference>
<evidence type="ECO:0000256" key="8">
    <source>
        <dbReference type="ARBA" id="ARBA00022898"/>
    </source>
</evidence>
<evidence type="ECO:0000256" key="10">
    <source>
        <dbReference type="ARBA" id="ARBA00047481"/>
    </source>
</evidence>
<keyword evidence="6" id="KW-0028">Amino-acid biosynthesis</keyword>
<evidence type="ECO:0000259" key="12">
    <source>
        <dbReference type="Pfam" id="PF00155"/>
    </source>
</evidence>
<evidence type="ECO:0000256" key="7">
    <source>
        <dbReference type="ARBA" id="ARBA00022679"/>
    </source>
</evidence>
<gene>
    <name evidence="13" type="ORF">Asulf_02284</name>
</gene>
<dbReference type="KEGG" id="ast:Asulf_02284"/>
<comment type="catalytic activity">
    <reaction evidence="10">
        <text>L-histidinol phosphate + 2-oxoglutarate = 3-(imidazol-4-yl)-2-oxopropyl phosphate + L-glutamate</text>
        <dbReference type="Rhea" id="RHEA:23744"/>
        <dbReference type="ChEBI" id="CHEBI:16810"/>
        <dbReference type="ChEBI" id="CHEBI:29985"/>
        <dbReference type="ChEBI" id="CHEBI:57766"/>
        <dbReference type="ChEBI" id="CHEBI:57980"/>
        <dbReference type="EC" id="2.6.1.9"/>
    </reaction>
</comment>
<keyword evidence="5" id="KW-0032">Aminotransferase</keyword>
<dbReference type="PROSITE" id="PS00599">
    <property type="entry name" value="AA_TRANSFER_CLASS_2"/>
    <property type="match status" value="1"/>
</dbReference>
<dbReference type="OrthoDB" id="39225at2157"/>
<dbReference type="NCBIfam" id="NF006225">
    <property type="entry name" value="PRK08354.1"/>
    <property type="match status" value="1"/>
</dbReference>
<proteinExistence type="inferred from homology"/>
<dbReference type="GO" id="GO:0004400">
    <property type="term" value="F:histidinol-phosphate transaminase activity"/>
    <property type="evidence" value="ECO:0007669"/>
    <property type="project" value="UniProtKB-EC"/>
</dbReference>
<keyword evidence="14" id="KW-1185">Reference proteome</keyword>
<dbReference type="InterPro" id="IPR001917">
    <property type="entry name" value="Aminotrans_II_pyridoxalP_BS"/>
</dbReference>
<dbReference type="GeneID" id="15393917"/>
<sequence>MHGGRTPEDAIDFSISINPYKPEWIDDVFERAEKLSSRYVYWEHLEQKLSELVKNDVSVTAGATEAIYLIGIHFLRELESVVIPKPTYSEYERIARFFGCRVVEVPLSNLESIGDRLSSSSAIFFCNPNNPTGRYYSPKELKPLVDAVEDSRSIMFLDEAFMDFVEGYRSVDSENVVKIRTFTKSYGLPGIRVGYVINFEEVKEYRMPWSIGSVGYAFLEKLIEDKFSFLKQSMPKIWREKRKFESKLGVKGDANFFLMYMPGAVEFLKSKGIYVRDCSSFGLDGHIRFSIRLPEENDLLIKNLIEVMG</sequence>
<dbReference type="HOGENOM" id="CLU_017584_3_2_2"/>
<comment type="pathway">
    <text evidence="2">Amino-acid biosynthesis; L-histidine biosynthesis; L-histidine from 5-phospho-alpha-D-ribose 1-diphosphate: step 7/9.</text>
</comment>
<evidence type="ECO:0000256" key="1">
    <source>
        <dbReference type="ARBA" id="ARBA00001933"/>
    </source>
</evidence>
<dbReference type="InterPro" id="IPR015424">
    <property type="entry name" value="PyrdxlP-dep_Trfase"/>
</dbReference>
<comment type="similarity">
    <text evidence="3">Belongs to the class-II pyridoxal-phosphate-dependent aminotransferase family. Histidinol-phosphate aminotransferase subfamily.</text>
</comment>
<accession>N0BNJ2</accession>
<dbReference type="SUPFAM" id="SSF53383">
    <property type="entry name" value="PLP-dependent transferases"/>
    <property type="match status" value="1"/>
</dbReference>
<evidence type="ECO:0000256" key="5">
    <source>
        <dbReference type="ARBA" id="ARBA00022576"/>
    </source>
</evidence>
<evidence type="ECO:0000313" key="13">
    <source>
        <dbReference type="EMBL" id="AGK62236.1"/>
    </source>
</evidence>
<dbReference type="eggNOG" id="arCOG04273">
    <property type="taxonomic scope" value="Archaea"/>
</dbReference>
<keyword evidence="9" id="KW-0368">Histidine biosynthesis</keyword>
<evidence type="ECO:0000256" key="3">
    <source>
        <dbReference type="ARBA" id="ARBA00007970"/>
    </source>
</evidence>
<dbReference type="InterPro" id="IPR004839">
    <property type="entry name" value="Aminotransferase_I/II_large"/>
</dbReference>
<evidence type="ECO:0000256" key="6">
    <source>
        <dbReference type="ARBA" id="ARBA00022605"/>
    </source>
</evidence>
<name>N0BNJ2_9EURY</name>
<dbReference type="InterPro" id="IPR015421">
    <property type="entry name" value="PyrdxlP-dep_Trfase_major"/>
</dbReference>
<organism evidence="13 14">
    <name type="scientific">Archaeoglobus sulfaticallidus PM70-1</name>
    <dbReference type="NCBI Taxonomy" id="387631"/>
    <lineage>
        <taxon>Archaea</taxon>
        <taxon>Methanobacteriati</taxon>
        <taxon>Methanobacteriota</taxon>
        <taxon>Archaeoglobi</taxon>
        <taxon>Archaeoglobales</taxon>
        <taxon>Archaeoglobaceae</taxon>
        <taxon>Archaeoglobus</taxon>
    </lineage>
</organism>
<dbReference type="AlphaFoldDB" id="N0BNJ2"/>
<dbReference type="Gene3D" id="3.90.1150.10">
    <property type="entry name" value="Aspartate Aminotransferase, domain 1"/>
    <property type="match status" value="1"/>
</dbReference>
<dbReference type="Proteomes" id="UP000013307">
    <property type="component" value="Chromosome"/>
</dbReference>
<evidence type="ECO:0000313" key="14">
    <source>
        <dbReference type="Proteomes" id="UP000013307"/>
    </source>
</evidence>
<comment type="cofactor">
    <cofactor evidence="1 11">
        <name>pyridoxal 5'-phosphate</name>
        <dbReference type="ChEBI" id="CHEBI:597326"/>
    </cofactor>
</comment>
<dbReference type="InterPro" id="IPR015422">
    <property type="entry name" value="PyrdxlP-dep_Trfase_small"/>
</dbReference>
<evidence type="ECO:0000256" key="4">
    <source>
        <dbReference type="ARBA" id="ARBA00012748"/>
    </source>
</evidence>
<dbReference type="Pfam" id="PF00155">
    <property type="entry name" value="Aminotran_1_2"/>
    <property type="match status" value="1"/>
</dbReference>
<keyword evidence="8 11" id="KW-0663">Pyridoxal phosphate</keyword>
<protein>
    <recommendedName>
        <fullName evidence="4">histidinol-phosphate transaminase</fullName>
        <ecNumber evidence="4">2.6.1.9</ecNumber>
    </recommendedName>
</protein>
<dbReference type="PANTHER" id="PTHR43643:SF6">
    <property type="entry name" value="HISTIDINOL-PHOSPHATE AMINOTRANSFERASE"/>
    <property type="match status" value="1"/>
</dbReference>
<dbReference type="RefSeq" id="WP_015591832.1">
    <property type="nucleotide sequence ID" value="NC_021169.1"/>
</dbReference>
<evidence type="ECO:0000256" key="2">
    <source>
        <dbReference type="ARBA" id="ARBA00005011"/>
    </source>
</evidence>